<keyword evidence="1" id="KW-0732">Signal</keyword>
<evidence type="ECO:0000313" key="2">
    <source>
        <dbReference type="EMBL" id="CEK75907.1"/>
    </source>
</evidence>
<dbReference type="Gene3D" id="2.10.80.10">
    <property type="entry name" value="Lipase, subunit A"/>
    <property type="match status" value="1"/>
</dbReference>
<proteinExistence type="predicted"/>
<name>A0A0B7A5L1_9EUPU</name>
<feature type="signal peptide" evidence="1">
    <location>
        <begin position="1"/>
        <end position="19"/>
    </location>
</feature>
<evidence type="ECO:0008006" key="3">
    <source>
        <dbReference type="Google" id="ProtNLM"/>
    </source>
</evidence>
<evidence type="ECO:0000256" key="1">
    <source>
        <dbReference type="SAM" id="SignalP"/>
    </source>
</evidence>
<gene>
    <name evidence="2" type="primary">ORF97541</name>
</gene>
<organism evidence="2">
    <name type="scientific">Arion vulgaris</name>
    <dbReference type="NCBI Taxonomy" id="1028688"/>
    <lineage>
        <taxon>Eukaryota</taxon>
        <taxon>Metazoa</taxon>
        <taxon>Spiralia</taxon>
        <taxon>Lophotrochozoa</taxon>
        <taxon>Mollusca</taxon>
        <taxon>Gastropoda</taxon>
        <taxon>Heterobranchia</taxon>
        <taxon>Euthyneura</taxon>
        <taxon>Panpulmonata</taxon>
        <taxon>Eupulmonata</taxon>
        <taxon>Stylommatophora</taxon>
        <taxon>Helicina</taxon>
        <taxon>Arionoidea</taxon>
        <taxon>Arionidae</taxon>
        <taxon>Arion</taxon>
    </lineage>
</organism>
<sequence length="122" mass="13425">MWKFAAVLCFICLAVETEAAIGSVCRRQYDCGYRECCFIQNDIYIASKRFIAQGFAPIDRTGTCQSLRRNGQTCNYYESCGCARGLTCTFLSDQVLSGGVATSSSSRIARPAGRSVCTYSNY</sequence>
<reference evidence="2" key="1">
    <citation type="submission" date="2014-12" db="EMBL/GenBank/DDBJ databases">
        <title>Insight into the proteome of Arion vulgaris.</title>
        <authorList>
            <person name="Aradska J."/>
            <person name="Bulat T."/>
            <person name="Smidak R."/>
            <person name="Sarate P."/>
            <person name="Gangsoo J."/>
            <person name="Sialana F."/>
            <person name="Bilban M."/>
            <person name="Lubec G."/>
        </authorList>
    </citation>
    <scope>NUCLEOTIDE SEQUENCE</scope>
    <source>
        <tissue evidence="2">Skin</tissue>
    </source>
</reference>
<dbReference type="AlphaFoldDB" id="A0A0B7A5L1"/>
<accession>A0A0B7A5L1</accession>
<feature type="chain" id="PRO_5002127384" description="Prokineticin domain-containing protein" evidence="1">
    <location>
        <begin position="20"/>
        <end position="122"/>
    </location>
</feature>
<dbReference type="EMBL" id="HACG01029042">
    <property type="protein sequence ID" value="CEK75907.1"/>
    <property type="molecule type" value="Transcribed_RNA"/>
</dbReference>
<protein>
    <recommendedName>
        <fullName evidence="3">Prokineticin domain-containing protein</fullName>
    </recommendedName>
</protein>